<feature type="compositionally biased region" description="Gly residues" evidence="1">
    <location>
        <begin position="118"/>
        <end position="127"/>
    </location>
</feature>
<feature type="region of interest" description="Disordered" evidence="1">
    <location>
        <begin position="116"/>
        <end position="141"/>
    </location>
</feature>
<dbReference type="Proteomes" id="UP000007350">
    <property type="component" value="Unassembled WGS sequence"/>
</dbReference>
<feature type="non-terminal residue" evidence="2">
    <location>
        <position position="232"/>
    </location>
</feature>
<feature type="region of interest" description="Disordered" evidence="1">
    <location>
        <begin position="200"/>
        <end position="232"/>
    </location>
</feature>
<organism evidence="2 3">
    <name type="scientific">Trypanosoma cruzi marinkellei</name>
    <dbReference type="NCBI Taxonomy" id="85056"/>
    <lineage>
        <taxon>Eukaryota</taxon>
        <taxon>Discoba</taxon>
        <taxon>Euglenozoa</taxon>
        <taxon>Kinetoplastea</taxon>
        <taxon>Metakinetoplastina</taxon>
        <taxon>Trypanosomatida</taxon>
        <taxon>Trypanosomatidae</taxon>
        <taxon>Trypanosoma</taxon>
        <taxon>Schizotrypanum</taxon>
    </lineage>
</organism>
<evidence type="ECO:0000313" key="2">
    <source>
        <dbReference type="EMBL" id="EKF28198.1"/>
    </source>
</evidence>
<accession>K2LZW3</accession>
<name>K2LZW3_TRYCR</name>
<keyword evidence="3" id="KW-1185">Reference proteome</keyword>
<proteinExistence type="predicted"/>
<dbReference type="AlphaFoldDB" id="K2LZW3"/>
<dbReference type="EMBL" id="AHKC01016474">
    <property type="protein sequence ID" value="EKF28198.1"/>
    <property type="molecule type" value="Genomic_DNA"/>
</dbReference>
<evidence type="ECO:0000313" key="3">
    <source>
        <dbReference type="Proteomes" id="UP000007350"/>
    </source>
</evidence>
<gene>
    <name evidence="2" type="ORF">MOQ_008063</name>
</gene>
<feature type="compositionally biased region" description="Basic and acidic residues" evidence="1">
    <location>
        <begin position="214"/>
        <end position="232"/>
    </location>
</feature>
<evidence type="ECO:0000256" key="1">
    <source>
        <dbReference type="SAM" id="MobiDB-lite"/>
    </source>
</evidence>
<reference evidence="2 3" key="1">
    <citation type="journal article" date="2012" name="BMC Genomics">
        <title>Comparative genomic analysis of human infective Trypanosoma cruzi lineages with the bat-restricted subspecies T. cruzi marinkellei.</title>
        <authorList>
            <person name="Franzen O."/>
            <person name="Talavera-Lopez C."/>
            <person name="Ochaya S."/>
            <person name="Butler C.E."/>
            <person name="Messenger L.A."/>
            <person name="Lewis M.D."/>
            <person name="Llewellyn M.S."/>
            <person name="Marinkelle C.J."/>
            <person name="Tyler K.M."/>
            <person name="Miles M.A."/>
            <person name="Andersson B."/>
        </authorList>
    </citation>
    <scope>NUCLEOTIDE SEQUENCE [LARGE SCALE GENOMIC DNA]</scope>
    <source>
        <strain evidence="2 3">B7</strain>
    </source>
</reference>
<protein>
    <submittedName>
        <fullName evidence="2">Uncharacterized protein</fullName>
    </submittedName>
</protein>
<sequence>MNFPEDRRGARRLVGAAALEWPKGFGRQWSPRRRVLRFRLVDTRGFFDQPARRALVLETAGPLRNPHARPFLNDWSARVKTSGVRLIHWTEETPPPPIGRDDVDLLLVILRGGAVETPGGGSGGGRGRPASSASEGQHRRHEGLLVIRRARAILPKSGQESHRSCAQSRDSLPDVWLDTRNGFFVTSTSAWRAVCAPSSSSRTSFQYDPMDGGEELHVPDWDAPLRERTCSR</sequence>
<comment type="caution">
    <text evidence="2">The sequence shown here is derived from an EMBL/GenBank/DDBJ whole genome shotgun (WGS) entry which is preliminary data.</text>
</comment>